<name>A0A5R9KYV7_9BACT</name>
<dbReference type="Proteomes" id="UP000306402">
    <property type="component" value="Unassembled WGS sequence"/>
</dbReference>
<dbReference type="AlphaFoldDB" id="A0A5R9KYV7"/>
<dbReference type="RefSeq" id="WP_138366857.1">
    <property type="nucleotide sequence ID" value="NZ_VCEJ01000004.1"/>
</dbReference>
<evidence type="ECO:0000256" key="1">
    <source>
        <dbReference type="SAM" id="Coils"/>
    </source>
</evidence>
<comment type="caution">
    <text evidence="2">The sequence shown here is derived from an EMBL/GenBank/DDBJ whole genome shotgun (WGS) entry which is preliminary data.</text>
</comment>
<reference evidence="2 3" key="1">
    <citation type="submission" date="2019-05" db="EMBL/GenBank/DDBJ databases">
        <authorList>
            <person name="Qu J.-H."/>
        </authorList>
    </citation>
    <scope>NUCLEOTIDE SEQUENCE [LARGE SCALE GENOMIC DNA]</scope>
    <source>
        <strain evidence="2 3">T17</strain>
    </source>
</reference>
<gene>
    <name evidence="2" type="ORF">FEN17_18845</name>
</gene>
<evidence type="ECO:0000313" key="2">
    <source>
        <dbReference type="EMBL" id="TLV01486.1"/>
    </source>
</evidence>
<keyword evidence="1" id="KW-0175">Coiled coil</keyword>
<feature type="coiled-coil region" evidence="1">
    <location>
        <begin position="122"/>
        <end position="149"/>
    </location>
</feature>
<sequence length="150" mass="16797">MKTFKFKDLAVTVNFDPNKTNVCRLVSPSICAGHTVINCPAHTLVTCAGISYCHWPTICPAFTCGGCSVLACSHLPSYITTDITVWKTTTPVQYVVDELEETELNDFRNSLAELQKYVDVKIQDAPNQLDMLEKKLQEAIEEVRTQRGNR</sequence>
<organism evidence="2 3">
    <name type="scientific">Dyadobacter luticola</name>
    <dbReference type="NCBI Taxonomy" id="1979387"/>
    <lineage>
        <taxon>Bacteria</taxon>
        <taxon>Pseudomonadati</taxon>
        <taxon>Bacteroidota</taxon>
        <taxon>Cytophagia</taxon>
        <taxon>Cytophagales</taxon>
        <taxon>Spirosomataceae</taxon>
        <taxon>Dyadobacter</taxon>
    </lineage>
</organism>
<accession>A0A5R9KYV7</accession>
<evidence type="ECO:0000313" key="3">
    <source>
        <dbReference type="Proteomes" id="UP000306402"/>
    </source>
</evidence>
<keyword evidence="3" id="KW-1185">Reference proteome</keyword>
<dbReference type="EMBL" id="VCEJ01000004">
    <property type="protein sequence ID" value="TLV01486.1"/>
    <property type="molecule type" value="Genomic_DNA"/>
</dbReference>
<dbReference type="OrthoDB" id="953255at2"/>
<protein>
    <submittedName>
        <fullName evidence="2">Uncharacterized protein</fullName>
    </submittedName>
</protein>
<proteinExistence type="predicted"/>